<comment type="caution">
    <text evidence="1">The sequence shown here is derived from an EMBL/GenBank/DDBJ whole genome shotgun (WGS) entry which is preliminary data.</text>
</comment>
<dbReference type="Proteomes" id="UP001054252">
    <property type="component" value="Unassembled WGS sequence"/>
</dbReference>
<protein>
    <submittedName>
        <fullName evidence="1">Uncharacterized protein</fullName>
    </submittedName>
</protein>
<accession>A0AAV5KCC4</accession>
<name>A0AAV5KCC4_9ROSI</name>
<proteinExistence type="predicted"/>
<organism evidence="1 2">
    <name type="scientific">Rubroshorea leprosula</name>
    <dbReference type="NCBI Taxonomy" id="152421"/>
    <lineage>
        <taxon>Eukaryota</taxon>
        <taxon>Viridiplantae</taxon>
        <taxon>Streptophyta</taxon>
        <taxon>Embryophyta</taxon>
        <taxon>Tracheophyta</taxon>
        <taxon>Spermatophyta</taxon>
        <taxon>Magnoliopsida</taxon>
        <taxon>eudicotyledons</taxon>
        <taxon>Gunneridae</taxon>
        <taxon>Pentapetalae</taxon>
        <taxon>rosids</taxon>
        <taxon>malvids</taxon>
        <taxon>Malvales</taxon>
        <taxon>Dipterocarpaceae</taxon>
        <taxon>Rubroshorea</taxon>
    </lineage>
</organism>
<sequence>MELTHVISLRGQFNLDTAFSSNYWLTIFCFLRLL</sequence>
<evidence type="ECO:0000313" key="1">
    <source>
        <dbReference type="EMBL" id="GKV22257.1"/>
    </source>
</evidence>
<keyword evidence="2" id="KW-1185">Reference proteome</keyword>
<reference evidence="1 2" key="1">
    <citation type="journal article" date="2021" name="Commun. Biol.">
        <title>The genome of Shorea leprosula (Dipterocarpaceae) highlights the ecological relevance of drought in aseasonal tropical rainforests.</title>
        <authorList>
            <person name="Ng K.K.S."/>
            <person name="Kobayashi M.J."/>
            <person name="Fawcett J.A."/>
            <person name="Hatakeyama M."/>
            <person name="Paape T."/>
            <person name="Ng C.H."/>
            <person name="Ang C.C."/>
            <person name="Tnah L.H."/>
            <person name="Lee C.T."/>
            <person name="Nishiyama T."/>
            <person name="Sese J."/>
            <person name="O'Brien M.J."/>
            <person name="Copetti D."/>
            <person name="Mohd Noor M.I."/>
            <person name="Ong R.C."/>
            <person name="Putra M."/>
            <person name="Sireger I.Z."/>
            <person name="Indrioko S."/>
            <person name="Kosugi Y."/>
            <person name="Izuno A."/>
            <person name="Isagi Y."/>
            <person name="Lee S.L."/>
            <person name="Shimizu K.K."/>
        </authorList>
    </citation>
    <scope>NUCLEOTIDE SEQUENCE [LARGE SCALE GENOMIC DNA]</scope>
    <source>
        <strain evidence="1">214</strain>
    </source>
</reference>
<dbReference type="EMBL" id="BPVZ01000059">
    <property type="protein sequence ID" value="GKV22257.1"/>
    <property type="molecule type" value="Genomic_DNA"/>
</dbReference>
<evidence type="ECO:0000313" key="2">
    <source>
        <dbReference type="Proteomes" id="UP001054252"/>
    </source>
</evidence>
<gene>
    <name evidence="1" type="ORF">SLEP1_g32139</name>
</gene>
<dbReference type="AlphaFoldDB" id="A0AAV5KCC4"/>